<dbReference type="EMBL" id="CM015729">
    <property type="protein sequence ID" value="KAF3703192.1"/>
    <property type="molecule type" value="Genomic_DNA"/>
</dbReference>
<reference evidence="2" key="2">
    <citation type="submission" date="2019-02" db="EMBL/GenBank/DDBJ databases">
        <title>Opniocepnalus argus Var Kimnra genome.</title>
        <authorList>
            <person name="Zhou C."/>
            <person name="Xiao S."/>
        </authorList>
    </citation>
    <scope>NUCLEOTIDE SEQUENCE [LARGE SCALE GENOMIC DNA]</scope>
</reference>
<name>A0A6G1QKW4_CHAAH</name>
<proteinExistence type="predicted"/>
<sequence>MCSFQLNNHRKGNELKKMNTDLIAFSGKEEVSRGTGGSVVEHWVGMQRAAGLNPTPPGVAPPSNQGPPWCQSRARITWGGCGRKNSSSFGDP</sequence>
<protein>
    <submittedName>
        <fullName evidence="1">Uncharacterized protein</fullName>
    </submittedName>
</protein>
<evidence type="ECO:0000313" key="1">
    <source>
        <dbReference type="EMBL" id="KAF3703192.1"/>
    </source>
</evidence>
<dbReference type="Proteomes" id="UP000503349">
    <property type="component" value="Chromosome 18"/>
</dbReference>
<accession>A0A6G1QKW4</accession>
<evidence type="ECO:0000313" key="2">
    <source>
        <dbReference type="Proteomes" id="UP000503349"/>
    </source>
</evidence>
<reference evidence="1 2" key="1">
    <citation type="submission" date="2019-02" db="EMBL/GenBank/DDBJ databases">
        <title>Opniocepnalus argus genome.</title>
        <authorList>
            <person name="Zhou C."/>
            <person name="Xiao S."/>
        </authorList>
    </citation>
    <scope>NUCLEOTIDE SEQUENCE [LARGE SCALE GENOMIC DNA]</scope>
    <source>
        <strain evidence="1">OARG1902GOOAL</strain>
        <tissue evidence="1">Muscle</tissue>
    </source>
</reference>
<gene>
    <name evidence="1" type="ORF">EXN66_Car018880</name>
</gene>
<dbReference type="AlphaFoldDB" id="A0A6G1QKW4"/>
<organism evidence="1 2">
    <name type="scientific">Channa argus</name>
    <name type="common">Northern snakehead</name>
    <name type="synonym">Ophicephalus argus</name>
    <dbReference type="NCBI Taxonomy" id="215402"/>
    <lineage>
        <taxon>Eukaryota</taxon>
        <taxon>Metazoa</taxon>
        <taxon>Chordata</taxon>
        <taxon>Craniata</taxon>
        <taxon>Vertebrata</taxon>
        <taxon>Euteleostomi</taxon>
        <taxon>Actinopterygii</taxon>
        <taxon>Neopterygii</taxon>
        <taxon>Teleostei</taxon>
        <taxon>Neoteleostei</taxon>
        <taxon>Acanthomorphata</taxon>
        <taxon>Anabantaria</taxon>
        <taxon>Anabantiformes</taxon>
        <taxon>Channoidei</taxon>
        <taxon>Channidae</taxon>
        <taxon>Channa</taxon>
    </lineage>
</organism>
<keyword evidence="2" id="KW-1185">Reference proteome</keyword>